<dbReference type="InterPro" id="IPR011110">
    <property type="entry name" value="Reg_prop"/>
</dbReference>
<organism evidence="2 3">
    <name type="scientific">Niabella ginsengisoli</name>
    <dbReference type="NCBI Taxonomy" id="522298"/>
    <lineage>
        <taxon>Bacteria</taxon>
        <taxon>Pseudomonadati</taxon>
        <taxon>Bacteroidota</taxon>
        <taxon>Chitinophagia</taxon>
        <taxon>Chitinophagales</taxon>
        <taxon>Chitinophagaceae</taxon>
        <taxon>Niabella</taxon>
    </lineage>
</organism>
<sequence length="277" mass="31129">MGGYFFGGINLVNPFPSEFQVWQNNGTSSGLSNNVVSSVISDNVGNLWIGTEGGGLNYYDRKSKNFTYYTRQPDGLGSNLIKTIFRDKDGNIWVGTHAGGLNLYRNGGFIKYFYHPESAAFLNSEISTIAEDSSQRLWLGIQGGIQDLKIYKRSGINLTDISEEYNRKALAGRNIKRIFPDSKGNIWITTSDGLFVVRSDHKIIESLVCSMLNTPSKISHVTSISEDKNGNIWLGIENGGLKNTILQLNICTLIPLKRQVRNMMYWVYWKIEKDIYG</sequence>
<evidence type="ECO:0000313" key="2">
    <source>
        <dbReference type="EMBL" id="MCH5598317.1"/>
    </source>
</evidence>
<dbReference type="SUPFAM" id="SSF63829">
    <property type="entry name" value="Calcium-dependent phosphotriesterase"/>
    <property type="match status" value="1"/>
</dbReference>
<dbReference type="Proteomes" id="UP001202248">
    <property type="component" value="Unassembled WGS sequence"/>
</dbReference>
<dbReference type="RefSeq" id="WP_240828349.1">
    <property type="nucleotide sequence ID" value="NZ_JAKWBL010000001.1"/>
</dbReference>
<accession>A0ABS9SIX0</accession>
<dbReference type="Pfam" id="PF07494">
    <property type="entry name" value="Reg_prop"/>
    <property type="match status" value="4"/>
</dbReference>
<evidence type="ECO:0000313" key="3">
    <source>
        <dbReference type="Proteomes" id="UP001202248"/>
    </source>
</evidence>
<proteinExistence type="predicted"/>
<dbReference type="EMBL" id="JAKWBL010000001">
    <property type="protein sequence ID" value="MCH5598317.1"/>
    <property type="molecule type" value="Genomic_DNA"/>
</dbReference>
<dbReference type="PANTHER" id="PTHR43547:SF2">
    <property type="entry name" value="HYBRID SIGNAL TRANSDUCTION HISTIDINE KINASE C"/>
    <property type="match status" value="1"/>
</dbReference>
<gene>
    <name evidence="2" type="ORF">MKP09_10530</name>
</gene>
<dbReference type="PANTHER" id="PTHR43547">
    <property type="entry name" value="TWO-COMPONENT HISTIDINE KINASE"/>
    <property type="match status" value="1"/>
</dbReference>
<evidence type="ECO:0000256" key="1">
    <source>
        <dbReference type="ARBA" id="ARBA00022553"/>
    </source>
</evidence>
<keyword evidence="3" id="KW-1185">Reference proteome</keyword>
<comment type="caution">
    <text evidence="2">The sequence shown here is derived from an EMBL/GenBank/DDBJ whole genome shotgun (WGS) entry which is preliminary data.</text>
</comment>
<dbReference type="InterPro" id="IPR015943">
    <property type="entry name" value="WD40/YVTN_repeat-like_dom_sf"/>
</dbReference>
<reference evidence="2 3" key="1">
    <citation type="submission" date="2022-02" db="EMBL/GenBank/DDBJ databases">
        <authorList>
            <person name="Min J."/>
        </authorList>
    </citation>
    <scope>NUCLEOTIDE SEQUENCE [LARGE SCALE GENOMIC DNA]</scope>
    <source>
        <strain evidence="2 3">GR10-1</strain>
    </source>
</reference>
<protein>
    <recommendedName>
        <fullName evidence="4">Histidine kinase</fullName>
    </recommendedName>
</protein>
<keyword evidence="1" id="KW-0597">Phosphoprotein</keyword>
<dbReference type="Gene3D" id="2.130.10.10">
    <property type="entry name" value="YVTN repeat-like/Quinoprotein amine dehydrogenase"/>
    <property type="match status" value="1"/>
</dbReference>
<name>A0ABS9SIX0_9BACT</name>
<evidence type="ECO:0008006" key="4">
    <source>
        <dbReference type="Google" id="ProtNLM"/>
    </source>
</evidence>